<gene>
    <name evidence="1" type="ORF">SAMN06265355_118126</name>
</gene>
<accession>A0A239EW75</accession>
<organism evidence="1 2">
    <name type="scientific">Actinomadura mexicana</name>
    <dbReference type="NCBI Taxonomy" id="134959"/>
    <lineage>
        <taxon>Bacteria</taxon>
        <taxon>Bacillati</taxon>
        <taxon>Actinomycetota</taxon>
        <taxon>Actinomycetes</taxon>
        <taxon>Streptosporangiales</taxon>
        <taxon>Thermomonosporaceae</taxon>
        <taxon>Actinomadura</taxon>
    </lineage>
</organism>
<dbReference type="RefSeq" id="WP_143227421.1">
    <property type="nucleotide sequence ID" value="NZ_FZNP01000018.1"/>
</dbReference>
<name>A0A239EW75_9ACTN</name>
<dbReference type="EMBL" id="FZNP01000018">
    <property type="protein sequence ID" value="SNS48875.1"/>
    <property type="molecule type" value="Genomic_DNA"/>
</dbReference>
<keyword evidence="2" id="KW-1185">Reference proteome</keyword>
<evidence type="ECO:0000313" key="1">
    <source>
        <dbReference type="EMBL" id="SNS48875.1"/>
    </source>
</evidence>
<dbReference type="Proteomes" id="UP000198420">
    <property type="component" value="Unassembled WGS sequence"/>
</dbReference>
<dbReference type="OrthoDB" id="3530961at2"/>
<dbReference type="AlphaFoldDB" id="A0A239EW75"/>
<reference evidence="2" key="1">
    <citation type="submission" date="2017-06" db="EMBL/GenBank/DDBJ databases">
        <authorList>
            <person name="Varghese N."/>
            <person name="Submissions S."/>
        </authorList>
    </citation>
    <scope>NUCLEOTIDE SEQUENCE [LARGE SCALE GENOMIC DNA]</scope>
    <source>
        <strain evidence="2">DSM 44485</strain>
    </source>
</reference>
<protein>
    <submittedName>
        <fullName evidence="1">Uncharacterized protein</fullName>
    </submittedName>
</protein>
<evidence type="ECO:0000313" key="2">
    <source>
        <dbReference type="Proteomes" id="UP000198420"/>
    </source>
</evidence>
<proteinExistence type="predicted"/>
<sequence length="115" mass="12685">MPYADMNQRPRLIAGLRALAAFLEAHPEVPAPHSTELMVFAQGSDQAQRTEIHRIATLVGAEVFTPDPYSRHYRAMRDFGPVTYSAIAIPNAVHARHNALMTYDGAVIADAPEEM</sequence>